<organism evidence="11">
    <name type="scientific">Leviviridae sp</name>
    <dbReference type="NCBI Taxonomy" id="2027243"/>
    <lineage>
        <taxon>Viruses</taxon>
        <taxon>Riboviria</taxon>
        <taxon>Orthornavirae</taxon>
        <taxon>Lenarviricota</taxon>
        <taxon>Leviviricetes</taxon>
        <taxon>Norzivirales</taxon>
        <taxon>Fiersviridae</taxon>
    </lineage>
</organism>
<evidence type="ECO:0000256" key="1">
    <source>
        <dbReference type="ARBA" id="ARBA00012494"/>
    </source>
</evidence>
<accession>A0A514D4Z3</accession>
<keyword evidence="9" id="KW-0460">Magnesium</keyword>
<dbReference type="GO" id="GO:0046872">
    <property type="term" value="F:metal ion binding"/>
    <property type="evidence" value="ECO:0007669"/>
    <property type="project" value="UniProtKB-KW"/>
</dbReference>
<protein>
    <recommendedName>
        <fullName evidence="1">RNA-directed RNA polymerase</fullName>
        <ecNumber evidence="1">2.7.7.48</ecNumber>
    </recommendedName>
    <alternativeName>
        <fullName evidence="7">RNA replicase beta chain</fullName>
    </alternativeName>
</protein>
<dbReference type="InterPro" id="IPR043502">
    <property type="entry name" value="DNA/RNA_pol_sf"/>
</dbReference>
<evidence type="ECO:0000256" key="7">
    <source>
        <dbReference type="ARBA" id="ARBA00030248"/>
    </source>
</evidence>
<keyword evidence="3" id="KW-0808">Transferase</keyword>
<evidence type="ECO:0000256" key="9">
    <source>
        <dbReference type="PIRSR" id="PIRSR605093-1"/>
    </source>
</evidence>
<feature type="binding site" evidence="9">
    <location>
        <position position="423"/>
    </location>
    <ligand>
        <name>Mg(2+)</name>
        <dbReference type="ChEBI" id="CHEBI:18420"/>
        <label>2</label>
    </ligand>
</feature>
<name>A0A514D4Z3_9VIRU</name>
<dbReference type="InterPro" id="IPR007096">
    <property type="entry name" value="RNA-dir_Rpol_cat_phage"/>
</dbReference>
<dbReference type="EC" id="2.7.7.48" evidence="1"/>
<keyword evidence="9" id="KW-0479">Metal-binding</keyword>
<dbReference type="PROSITE" id="PS50522">
    <property type="entry name" value="RDRP_PHAGE"/>
    <property type="match status" value="1"/>
</dbReference>
<gene>
    <name evidence="11" type="ORF">H3BulkLitter162721_000001</name>
</gene>
<reference evidence="11" key="1">
    <citation type="submission" date="2019-05" db="EMBL/GenBank/DDBJ databases">
        <title>Metatranscriptomic reconstruction reveals RNA viruses with the potential to shape carbon cycling in soil.</title>
        <authorList>
            <person name="Starr E.P."/>
            <person name="Nuccio E."/>
            <person name="Pett-Ridge J."/>
            <person name="Banfield J.F."/>
            <person name="Firestone M.K."/>
        </authorList>
    </citation>
    <scope>NUCLEOTIDE SEQUENCE</scope>
    <source>
        <strain evidence="11">H3_Bulk_Litter_16_2721</strain>
    </source>
</reference>
<dbReference type="GO" id="GO:0000166">
    <property type="term" value="F:nucleotide binding"/>
    <property type="evidence" value="ECO:0007669"/>
    <property type="project" value="UniProtKB-KW"/>
</dbReference>
<dbReference type="EMBL" id="MN034264">
    <property type="protein sequence ID" value="QDH88672.1"/>
    <property type="molecule type" value="Genomic_RNA"/>
</dbReference>
<evidence type="ECO:0000256" key="2">
    <source>
        <dbReference type="ARBA" id="ARBA00022484"/>
    </source>
</evidence>
<evidence type="ECO:0000256" key="4">
    <source>
        <dbReference type="ARBA" id="ARBA00022695"/>
    </source>
</evidence>
<keyword evidence="2 11" id="KW-0696">RNA-directed RNA polymerase</keyword>
<dbReference type="Pfam" id="PF03431">
    <property type="entry name" value="RNA_replicase_B"/>
    <property type="match status" value="1"/>
</dbReference>
<comment type="cofactor">
    <cofactor evidence="9">
        <name>Mg(2+)</name>
        <dbReference type="ChEBI" id="CHEBI:18420"/>
    </cofactor>
    <text evidence="9">Binds 2 Mg(2+) per subunit.</text>
</comment>
<comment type="catalytic activity">
    <reaction evidence="8">
        <text>RNA(n) + a ribonucleoside 5'-triphosphate = RNA(n+1) + diphosphate</text>
        <dbReference type="Rhea" id="RHEA:21248"/>
        <dbReference type="Rhea" id="RHEA-COMP:14527"/>
        <dbReference type="Rhea" id="RHEA-COMP:17342"/>
        <dbReference type="ChEBI" id="CHEBI:33019"/>
        <dbReference type="ChEBI" id="CHEBI:61557"/>
        <dbReference type="ChEBI" id="CHEBI:140395"/>
        <dbReference type="EC" id="2.7.7.48"/>
    </reaction>
</comment>
<evidence type="ECO:0000313" key="11">
    <source>
        <dbReference type="EMBL" id="QDH88672.1"/>
    </source>
</evidence>
<keyword evidence="5" id="KW-0547">Nucleotide-binding</keyword>
<keyword evidence="4" id="KW-0548">Nucleotidyltransferase</keyword>
<feature type="domain" description="RdRp catalytic" evidence="10">
    <location>
        <begin position="305"/>
        <end position="455"/>
    </location>
</feature>
<keyword evidence="6" id="KW-0693">Viral RNA replication</keyword>
<feature type="binding site" evidence="9">
    <location>
        <position position="424"/>
    </location>
    <ligand>
        <name>Mg(2+)</name>
        <dbReference type="ChEBI" id="CHEBI:18420"/>
        <label>2</label>
    </ligand>
</feature>
<evidence type="ECO:0000256" key="5">
    <source>
        <dbReference type="ARBA" id="ARBA00022741"/>
    </source>
</evidence>
<evidence type="ECO:0000256" key="8">
    <source>
        <dbReference type="ARBA" id="ARBA00048744"/>
    </source>
</evidence>
<evidence type="ECO:0000256" key="6">
    <source>
        <dbReference type="ARBA" id="ARBA00022953"/>
    </source>
</evidence>
<evidence type="ECO:0000256" key="3">
    <source>
        <dbReference type="ARBA" id="ARBA00022679"/>
    </source>
</evidence>
<sequence>MKSLTLLWQEVANEMATRCRASTNLDIKYVKGRVEKEGIEFFSISLPAFGADFQKSLDAGRLRPGGFRGFKRRKSSYMPRFLSGFMRQVFDDDSGCLLDDPNIEAIFAIRQLTLMFGKIELECTEERIQAAMDGYVQLEQEVREHDKARDPSLVERFRAMSAMLFAQLFQDVDEDIFYGRLVPKHGPGATADRLTGNRKFEQSEWTDRLERVFPAGEYLLPNWRYHELLADLTWLEPGQERPVKVTPVPKTLKAPRIIAIEPTCMQYTQQAVMQSLVGRIEKDDILSDYLGFRDQEPNRRMACEGSIGSRYSGDRLATLDLSEASDRVSNQLVRAMVGNFPHLAEGIDATRSRKADVPGHGVIRLAKYASMGSALCFPIEAMVFLTIVMIGIENAIGTELDRTALDEPGPERGFRGLVRVYGDDIVVPVPFARSVIEALEAFGLLVNRDKSFWSGNFRESCGKEYYDGNDVSITRVRRLLPSSLTDVQEIVSSVSLRNHFYMNGLWSTAAYLDDLLTKVIPMPTVKETSPVLGRVSLLGFETQRTHPFSIAPSSGAMW</sequence>
<dbReference type="SUPFAM" id="SSF56672">
    <property type="entry name" value="DNA/RNA polymerases"/>
    <property type="match status" value="1"/>
</dbReference>
<evidence type="ECO:0000259" key="10">
    <source>
        <dbReference type="PROSITE" id="PS50522"/>
    </source>
</evidence>
<proteinExistence type="predicted"/>
<feature type="binding site" evidence="9">
    <location>
        <position position="320"/>
    </location>
    <ligand>
        <name>Mg(2+)</name>
        <dbReference type="ChEBI" id="CHEBI:18420"/>
        <label>2</label>
    </ligand>
</feature>
<dbReference type="GO" id="GO:0003968">
    <property type="term" value="F:RNA-directed RNA polymerase activity"/>
    <property type="evidence" value="ECO:0007669"/>
    <property type="project" value="UniProtKB-KW"/>
</dbReference>
<dbReference type="InterPro" id="IPR005093">
    <property type="entry name" value="RNArep_beta"/>
</dbReference>
<dbReference type="GO" id="GO:0039694">
    <property type="term" value="P:viral RNA genome replication"/>
    <property type="evidence" value="ECO:0007669"/>
    <property type="project" value="InterPro"/>
</dbReference>